<proteinExistence type="predicted"/>
<gene>
    <name evidence="1" type="ORF">NBG4_170029</name>
</gene>
<evidence type="ECO:0000313" key="2">
    <source>
        <dbReference type="Proteomes" id="UP000245125"/>
    </source>
</evidence>
<dbReference type="EMBL" id="OUUY01000061">
    <property type="protein sequence ID" value="SPQ00114.1"/>
    <property type="molecule type" value="Genomic_DNA"/>
</dbReference>
<protein>
    <submittedName>
        <fullName evidence="1">Uncharacterized protein</fullName>
    </submittedName>
</protein>
<accession>A0A2U3QFE8</accession>
<reference evidence="2" key="1">
    <citation type="submission" date="2018-03" db="EMBL/GenBank/DDBJ databases">
        <authorList>
            <person name="Zecchin S."/>
        </authorList>
    </citation>
    <scope>NUCLEOTIDE SEQUENCE [LARGE SCALE GENOMIC DNA]</scope>
</reference>
<name>A0A2U3QFE8_9BACT</name>
<dbReference type="AlphaFoldDB" id="A0A2U3QFE8"/>
<keyword evidence="2" id="KW-1185">Reference proteome</keyword>
<sequence length="98" mass="10911">MIADNICGKCKFGYDIKPGGQSLAQGTVWCGQRGIQMGKTRQMPCHVPLGGIKVKHNCLSCKKAKMLKPSGETPQLGNIWCEKKHAEMNKQRNMECFE</sequence>
<evidence type="ECO:0000313" key="1">
    <source>
        <dbReference type="EMBL" id="SPQ00114.1"/>
    </source>
</evidence>
<dbReference type="OrthoDB" id="9847866at2"/>
<organism evidence="1 2">
    <name type="scientific">Candidatus Sulfobium mesophilum</name>
    <dbReference type="NCBI Taxonomy" id="2016548"/>
    <lineage>
        <taxon>Bacteria</taxon>
        <taxon>Pseudomonadati</taxon>
        <taxon>Nitrospirota</taxon>
        <taxon>Nitrospiria</taxon>
        <taxon>Nitrospirales</taxon>
        <taxon>Nitrospiraceae</taxon>
        <taxon>Candidatus Sulfobium</taxon>
    </lineage>
</organism>
<dbReference type="Proteomes" id="UP000245125">
    <property type="component" value="Unassembled WGS sequence"/>
</dbReference>